<feature type="signal peptide" evidence="1">
    <location>
        <begin position="1"/>
        <end position="21"/>
    </location>
</feature>
<dbReference type="Proteomes" id="UP000266644">
    <property type="component" value="Unassembled WGS sequence"/>
</dbReference>
<proteinExistence type="predicted"/>
<keyword evidence="1" id="KW-0732">Signal</keyword>
<dbReference type="RefSeq" id="WP_147399781.1">
    <property type="nucleotide sequence ID" value="NZ_JAQDYY010000003.1"/>
</dbReference>
<evidence type="ECO:0000256" key="1">
    <source>
        <dbReference type="SAM" id="SignalP"/>
    </source>
</evidence>
<sequence>MKQTTMALLAGICLLLSGCTADGIPGSEINGDVRLRPGEQAVMFSLDGISSGEGVPVSRTEADAGETIAGENEIQTLRIYSFVNTSGSESDASSLTLERIYSYEQGGAANDFTLSPQAGGYRFGIGVPEDAYERRFLMLANTSALAGVTAVAATEGDRSAATPLSGVLTQQTTTAGTSAALAAPFPMSSNVPKPVLMNDGTYRYDDGATFTTADLARGLKVKLRRRVARIDISNPFVSQFVLSGLSYTRQDKADLFDGAAGGTSTTVAIELPLTDAEWPPAAVYSFPGAFTLTLKGTYLGAETTVSIPAAVLEANSRYVVRVKSAENNVAATLEVLPWDEGADIDAEVTATTYNTAVASVTGQLTTSGGYSASCFGLIELQKRIVRVAQNSYTCVAASGGLETARALPDADLAAEEWVVKEFVSAGSGGTYQIKSYPFVRFTGASGNSAPIGVILSAPLQGCVKVVHSQKTDDNTAEVRLYLIPTEEEMTDMIETGSGFLNTVFMRQRTVPSAPATVTLVVQDGVTGALRYEDWRVVEDCFDYELAGMGKICTSIPGEWPADVRLRNTSSWLSRPWTLDEATPILLSPYVGEVSLCLDPEKAQSGGVLTRAAIEVDLSSRTDGSAYIEAQGEPWAAVCMEDVLDISGQSQSVLAGRARIPSQRILTTVQDNMTGAERRATLVVRRNTYSGSSDSGGGGGVLSSRAATVADPTVLDGTQLEERRYTLVQPPVSAAVYAQMASSAGLRLGNGYPVDELYMDGNTIYVGKKNTKRAILNPCCVVSEGRKPVRIIIPVGCNWLYESLVYGSQSSQGILTRGRIERDDPPSGFVRQLRLLPNEMNGDRSVSFSVQTYEGGAIRTSTYTLVQRPTYQADSSGGESALSR</sequence>
<dbReference type="AlphaFoldDB" id="A0A396C3R6"/>
<comment type="caution">
    <text evidence="2">The sequence shown here is derived from an EMBL/GenBank/DDBJ whole genome shotgun (WGS) entry which is preliminary data.</text>
</comment>
<evidence type="ECO:0000313" key="3">
    <source>
        <dbReference type="Proteomes" id="UP000266644"/>
    </source>
</evidence>
<evidence type="ECO:0008006" key="4">
    <source>
        <dbReference type="Google" id="ProtNLM"/>
    </source>
</evidence>
<dbReference type="EMBL" id="QRJE01000003">
    <property type="protein sequence ID" value="RHH15802.1"/>
    <property type="molecule type" value="Genomic_DNA"/>
</dbReference>
<accession>A0A396C3R6</accession>
<evidence type="ECO:0000313" key="2">
    <source>
        <dbReference type="EMBL" id="RHH15802.1"/>
    </source>
</evidence>
<feature type="chain" id="PRO_5017425075" description="Major fimbrial subunit protein N-terminal domain-containing protein" evidence="1">
    <location>
        <begin position="22"/>
        <end position="883"/>
    </location>
</feature>
<name>A0A396C3R6_BACFG</name>
<reference evidence="2 3" key="1">
    <citation type="submission" date="2018-08" db="EMBL/GenBank/DDBJ databases">
        <title>A genome reference for cultivated species of the human gut microbiota.</title>
        <authorList>
            <person name="Zou Y."/>
            <person name="Xue W."/>
            <person name="Luo G."/>
        </authorList>
    </citation>
    <scope>NUCLEOTIDE SEQUENCE [LARGE SCALE GENOMIC DNA]</scope>
    <source>
        <strain evidence="2 3">AM18-6</strain>
    </source>
</reference>
<protein>
    <recommendedName>
        <fullName evidence="4">Major fimbrial subunit protein N-terminal domain-containing protein</fullName>
    </recommendedName>
</protein>
<organism evidence="2 3">
    <name type="scientific">Bacteroides fragilis</name>
    <dbReference type="NCBI Taxonomy" id="817"/>
    <lineage>
        <taxon>Bacteria</taxon>
        <taxon>Pseudomonadati</taxon>
        <taxon>Bacteroidota</taxon>
        <taxon>Bacteroidia</taxon>
        <taxon>Bacteroidales</taxon>
        <taxon>Bacteroidaceae</taxon>
        <taxon>Bacteroides</taxon>
    </lineage>
</organism>
<gene>
    <name evidence="2" type="ORF">DW228_02305</name>
</gene>
<dbReference type="PROSITE" id="PS51257">
    <property type="entry name" value="PROKAR_LIPOPROTEIN"/>
    <property type="match status" value="1"/>
</dbReference>